<evidence type="ECO:0000313" key="4">
    <source>
        <dbReference type="Proteomes" id="UP000464657"/>
    </source>
</evidence>
<dbReference type="AlphaFoldDB" id="A0A7L4ZH81"/>
<dbReference type="GO" id="GO:0009063">
    <property type="term" value="P:amino acid catabolic process"/>
    <property type="evidence" value="ECO:0007669"/>
    <property type="project" value="InterPro"/>
</dbReference>
<name>A0A7L4ZH81_9FLAO</name>
<reference evidence="3 4" key="1">
    <citation type="journal article" date="2013" name="Int. J. Syst. Evol. Microbiol.">
        <title>Kordia antarctica sp. nov., isolated from Antarctic seawater.</title>
        <authorList>
            <person name="Baek K."/>
            <person name="Choi A."/>
            <person name="Kang I."/>
            <person name="Lee K."/>
            <person name="Cho J.C."/>
        </authorList>
    </citation>
    <scope>NUCLEOTIDE SEQUENCE [LARGE SCALE GENOMIC DNA]</scope>
    <source>
        <strain evidence="3 4">IMCC3317</strain>
    </source>
</reference>
<keyword evidence="4" id="KW-1185">Reference proteome</keyword>
<proteinExistence type="predicted"/>
<keyword evidence="1" id="KW-0479">Metal-binding</keyword>
<dbReference type="InterPro" id="IPR013342">
    <property type="entry name" value="Mandelate_racemase_C"/>
</dbReference>
<dbReference type="PANTHER" id="PTHR48073:SF2">
    <property type="entry name" value="O-SUCCINYLBENZOATE SYNTHASE"/>
    <property type="match status" value="1"/>
</dbReference>
<dbReference type="KEGG" id="kan:IMCC3317_11890"/>
<dbReference type="EC" id="5.1.1.20" evidence="3"/>
<dbReference type="SFLD" id="SFLDF00009">
    <property type="entry name" value="o-succinylbenzoate_synthase"/>
    <property type="match status" value="1"/>
</dbReference>
<feature type="domain" description="Mandelate racemase/muconate lactonizing enzyme C-terminal" evidence="2">
    <location>
        <begin position="128"/>
        <end position="226"/>
    </location>
</feature>
<organism evidence="3 4">
    <name type="scientific">Kordia antarctica</name>
    <dbReference type="NCBI Taxonomy" id="1218801"/>
    <lineage>
        <taxon>Bacteria</taxon>
        <taxon>Pseudomonadati</taxon>
        <taxon>Bacteroidota</taxon>
        <taxon>Flavobacteriia</taxon>
        <taxon>Flavobacteriales</taxon>
        <taxon>Flavobacteriaceae</taxon>
        <taxon>Kordia</taxon>
    </lineage>
</organism>
<dbReference type="Gene3D" id="3.20.20.120">
    <property type="entry name" value="Enolase-like C-terminal domain"/>
    <property type="match status" value="1"/>
</dbReference>
<dbReference type="SFLD" id="SFLDG00180">
    <property type="entry name" value="muconate_cycloisomerase"/>
    <property type="match status" value="1"/>
</dbReference>
<dbReference type="InterPro" id="IPR029065">
    <property type="entry name" value="Enolase_C-like"/>
</dbReference>
<dbReference type="Gene3D" id="3.30.390.10">
    <property type="entry name" value="Enolase-like, N-terminal domain"/>
    <property type="match status" value="1"/>
</dbReference>
<dbReference type="SUPFAM" id="SSF54826">
    <property type="entry name" value="Enolase N-terminal domain-like"/>
    <property type="match status" value="1"/>
</dbReference>
<dbReference type="SFLD" id="SFLDS00001">
    <property type="entry name" value="Enolase"/>
    <property type="match status" value="1"/>
</dbReference>
<accession>A0A7L4ZH81</accession>
<evidence type="ECO:0000259" key="2">
    <source>
        <dbReference type="SMART" id="SM00922"/>
    </source>
</evidence>
<dbReference type="PROSITE" id="PS00909">
    <property type="entry name" value="MR_MLE_2"/>
    <property type="match status" value="1"/>
</dbReference>
<dbReference type="SUPFAM" id="SSF51604">
    <property type="entry name" value="Enolase C-terminal domain-like"/>
    <property type="match status" value="1"/>
</dbReference>
<dbReference type="PANTHER" id="PTHR48073">
    <property type="entry name" value="O-SUCCINYLBENZOATE SYNTHASE-RELATED"/>
    <property type="match status" value="1"/>
</dbReference>
<sequence length="347" mass="39358">MKATYHKHILDFKRPSGTSRGILKQKETWFIVLHHDGKQGIGECGILRSLSIDDVPEYEEKLRWTCENIQLGKEVLLMELIQFPSLQFGVEQAFLSLVSETPYLLFPSEFTRGNKEIEINGLVWMGDVDFMKSQIEDKLKAGFSCIKMKIGAIDFETELKLLQSIRNEYSVNDIELRVDANGAFTPENALEKLKILSELQLHSIEQPIKQGQVDEMAKLCKETPLPIALDEELIGIFDIKQKKKILETIQPQFIILKPSLVGGFAGSSEWISLAEKNNIDWWITSALESNIGLNAIAQWTYTLHNKLPQGLGTGSLYTNNFDSPLTIQNGALHYEISTSWKVPYIKN</sequence>
<dbReference type="Pfam" id="PF13378">
    <property type="entry name" value="MR_MLE_C"/>
    <property type="match status" value="1"/>
</dbReference>
<dbReference type="GO" id="GO:0103031">
    <property type="term" value="F:L-Ala-D/L-Glu epimerase activity"/>
    <property type="evidence" value="ECO:0007669"/>
    <property type="project" value="UniProtKB-EC"/>
</dbReference>
<dbReference type="CDD" id="cd03320">
    <property type="entry name" value="OSBS"/>
    <property type="match status" value="1"/>
</dbReference>
<protein>
    <submittedName>
        <fullName evidence="3">L-Ala-D/L-Glu epimerase</fullName>
        <ecNumber evidence="3">5.1.1.20</ecNumber>
    </submittedName>
</protein>
<dbReference type="InterPro" id="IPR036849">
    <property type="entry name" value="Enolase-like_C_sf"/>
</dbReference>
<dbReference type="InterPro" id="IPR029017">
    <property type="entry name" value="Enolase-like_N"/>
</dbReference>
<evidence type="ECO:0000256" key="1">
    <source>
        <dbReference type="ARBA" id="ARBA00022723"/>
    </source>
</evidence>
<keyword evidence="3" id="KW-0413">Isomerase</keyword>
<dbReference type="EMBL" id="CP019288">
    <property type="protein sequence ID" value="QHI35841.1"/>
    <property type="molecule type" value="Genomic_DNA"/>
</dbReference>
<dbReference type="OrthoDB" id="9766759at2"/>
<evidence type="ECO:0000313" key="3">
    <source>
        <dbReference type="EMBL" id="QHI35841.1"/>
    </source>
</evidence>
<dbReference type="InterPro" id="IPR018110">
    <property type="entry name" value="Mandel_Rmase/mucon_lact_enz_CS"/>
</dbReference>
<dbReference type="GO" id="GO:0046872">
    <property type="term" value="F:metal ion binding"/>
    <property type="evidence" value="ECO:0007669"/>
    <property type="project" value="UniProtKB-KW"/>
</dbReference>
<dbReference type="RefSeq" id="WP_160128561.1">
    <property type="nucleotide sequence ID" value="NZ_CP019288.1"/>
</dbReference>
<gene>
    <name evidence="3" type="primary">ykfB</name>
    <name evidence="3" type="ORF">IMCC3317_11890</name>
</gene>
<dbReference type="SMART" id="SM00922">
    <property type="entry name" value="MR_MLE"/>
    <property type="match status" value="1"/>
</dbReference>
<dbReference type="Proteomes" id="UP000464657">
    <property type="component" value="Chromosome"/>
</dbReference>